<feature type="region of interest" description="Disordered" evidence="1">
    <location>
        <begin position="165"/>
        <end position="186"/>
    </location>
</feature>
<dbReference type="EMBL" id="WIXP02000002">
    <property type="protein sequence ID" value="KAF6214930.1"/>
    <property type="molecule type" value="Genomic_DNA"/>
</dbReference>
<proteinExistence type="predicted"/>
<comment type="caution">
    <text evidence="3">The sequence shown here is derived from an EMBL/GenBank/DDBJ whole genome shotgun (WGS) entry which is preliminary data.</text>
</comment>
<dbReference type="OrthoDB" id="6692707at2759"/>
<reference evidence="3" key="1">
    <citation type="journal article" date="2021" name="Mol. Ecol. Resour.">
        <title>Apolygus lucorum genome provides insights into omnivorousness and mesophyll feeding.</title>
        <authorList>
            <person name="Liu Y."/>
            <person name="Liu H."/>
            <person name="Wang H."/>
            <person name="Huang T."/>
            <person name="Liu B."/>
            <person name="Yang B."/>
            <person name="Yin L."/>
            <person name="Li B."/>
            <person name="Zhang Y."/>
            <person name="Zhang S."/>
            <person name="Jiang F."/>
            <person name="Zhang X."/>
            <person name="Ren Y."/>
            <person name="Wang B."/>
            <person name="Wang S."/>
            <person name="Lu Y."/>
            <person name="Wu K."/>
            <person name="Fan W."/>
            <person name="Wang G."/>
        </authorList>
    </citation>
    <scope>NUCLEOTIDE SEQUENCE</scope>
    <source>
        <strain evidence="3">12Hb</strain>
    </source>
</reference>
<evidence type="ECO:0000313" key="4">
    <source>
        <dbReference type="Proteomes" id="UP000466442"/>
    </source>
</evidence>
<dbReference type="InterPro" id="IPR023346">
    <property type="entry name" value="Lysozyme-like_dom_sf"/>
</dbReference>
<feature type="chain" id="PRO_5035829256" evidence="2">
    <location>
        <begin position="20"/>
        <end position="231"/>
    </location>
</feature>
<sequence>MCRTWVPFSVIAIAVVAHGKIFQPVELAQKLHAIRISDWDIPSLVCLAHNASQLDTSHVEILNMKTLRRNITFYGVFGVPELWLDDCKLHSSDLLNEDVEDDVKCVLSQLADRLSLFDRTDYLGALTPHIVDLNKCFDWWEHLPHYVISSNETFVNSEPCPTSAPTAKALTSDTHHSTSHKPHPPVTTTCKCDSIHLKHRISNYQTDVRSNYCFELHTSHLIGLINGLPSF</sequence>
<organism evidence="3 4">
    <name type="scientific">Apolygus lucorum</name>
    <name type="common">Small green plant bug</name>
    <name type="synonym">Lygocoris lucorum</name>
    <dbReference type="NCBI Taxonomy" id="248454"/>
    <lineage>
        <taxon>Eukaryota</taxon>
        <taxon>Metazoa</taxon>
        <taxon>Ecdysozoa</taxon>
        <taxon>Arthropoda</taxon>
        <taxon>Hexapoda</taxon>
        <taxon>Insecta</taxon>
        <taxon>Pterygota</taxon>
        <taxon>Neoptera</taxon>
        <taxon>Paraneoptera</taxon>
        <taxon>Hemiptera</taxon>
        <taxon>Heteroptera</taxon>
        <taxon>Panheteroptera</taxon>
        <taxon>Cimicomorpha</taxon>
        <taxon>Miridae</taxon>
        <taxon>Mirini</taxon>
        <taxon>Apolygus</taxon>
    </lineage>
</organism>
<evidence type="ECO:0000256" key="1">
    <source>
        <dbReference type="SAM" id="MobiDB-lite"/>
    </source>
</evidence>
<dbReference type="Proteomes" id="UP000466442">
    <property type="component" value="Unassembled WGS sequence"/>
</dbReference>
<gene>
    <name evidence="3" type="ORF">GE061_009675</name>
</gene>
<name>A0A8S9Y0W4_APOLU</name>
<dbReference type="AlphaFoldDB" id="A0A8S9Y0W4"/>
<keyword evidence="4" id="KW-1185">Reference proteome</keyword>
<keyword evidence="2" id="KW-0732">Signal</keyword>
<dbReference type="SUPFAM" id="SSF53955">
    <property type="entry name" value="Lysozyme-like"/>
    <property type="match status" value="1"/>
</dbReference>
<accession>A0A8S9Y0W4</accession>
<evidence type="ECO:0000313" key="3">
    <source>
        <dbReference type="EMBL" id="KAF6214930.1"/>
    </source>
</evidence>
<dbReference type="Gene3D" id="1.10.530.10">
    <property type="match status" value="1"/>
</dbReference>
<evidence type="ECO:0000256" key="2">
    <source>
        <dbReference type="SAM" id="SignalP"/>
    </source>
</evidence>
<protein>
    <submittedName>
        <fullName evidence="3">Uncharacterized protein</fullName>
    </submittedName>
</protein>
<feature type="signal peptide" evidence="2">
    <location>
        <begin position="1"/>
        <end position="19"/>
    </location>
</feature>